<evidence type="ECO:0000313" key="3">
    <source>
        <dbReference type="Proteomes" id="UP000275267"/>
    </source>
</evidence>
<evidence type="ECO:0008006" key="4">
    <source>
        <dbReference type="Google" id="ProtNLM"/>
    </source>
</evidence>
<accession>A0A3L6PIA2</accession>
<gene>
    <name evidence="2" type="ORF">C2845_PM10G16180</name>
</gene>
<organism evidence="2 3">
    <name type="scientific">Panicum miliaceum</name>
    <name type="common">Proso millet</name>
    <name type="synonym">Broomcorn millet</name>
    <dbReference type="NCBI Taxonomy" id="4540"/>
    <lineage>
        <taxon>Eukaryota</taxon>
        <taxon>Viridiplantae</taxon>
        <taxon>Streptophyta</taxon>
        <taxon>Embryophyta</taxon>
        <taxon>Tracheophyta</taxon>
        <taxon>Spermatophyta</taxon>
        <taxon>Magnoliopsida</taxon>
        <taxon>Liliopsida</taxon>
        <taxon>Poales</taxon>
        <taxon>Poaceae</taxon>
        <taxon>PACMAD clade</taxon>
        <taxon>Panicoideae</taxon>
        <taxon>Panicodae</taxon>
        <taxon>Paniceae</taxon>
        <taxon>Panicinae</taxon>
        <taxon>Panicum</taxon>
        <taxon>Panicum sect. Panicum</taxon>
    </lineage>
</organism>
<dbReference type="EMBL" id="PQIB02000018">
    <property type="protein sequence ID" value="RLM56034.1"/>
    <property type="molecule type" value="Genomic_DNA"/>
</dbReference>
<dbReference type="InterPro" id="IPR012871">
    <property type="entry name" value="DUF1668_ORYSA"/>
</dbReference>
<feature type="compositionally biased region" description="Polar residues" evidence="1">
    <location>
        <begin position="326"/>
        <end position="335"/>
    </location>
</feature>
<comment type="caution">
    <text evidence="2">The sequence shown here is derived from an EMBL/GenBank/DDBJ whole genome shotgun (WGS) entry which is preliminary data.</text>
</comment>
<evidence type="ECO:0000256" key="1">
    <source>
        <dbReference type="SAM" id="MobiDB-lite"/>
    </source>
</evidence>
<feature type="region of interest" description="Disordered" evidence="1">
    <location>
        <begin position="324"/>
        <end position="344"/>
    </location>
</feature>
<keyword evidence="3" id="KW-1185">Reference proteome</keyword>
<proteinExistence type="predicted"/>
<reference evidence="3" key="1">
    <citation type="journal article" date="2019" name="Nat. Commun.">
        <title>The genome of broomcorn millet.</title>
        <authorList>
            <person name="Zou C."/>
            <person name="Miki D."/>
            <person name="Li D."/>
            <person name="Tang Q."/>
            <person name="Xiao L."/>
            <person name="Rajput S."/>
            <person name="Deng P."/>
            <person name="Jia W."/>
            <person name="Huang R."/>
            <person name="Zhang M."/>
            <person name="Sun Y."/>
            <person name="Hu J."/>
            <person name="Fu X."/>
            <person name="Schnable P.S."/>
            <person name="Li F."/>
            <person name="Zhang H."/>
            <person name="Feng B."/>
            <person name="Zhu X."/>
            <person name="Liu R."/>
            <person name="Schnable J.C."/>
            <person name="Zhu J.-K."/>
            <person name="Zhang H."/>
        </authorList>
    </citation>
    <scope>NUCLEOTIDE SEQUENCE [LARGE SCALE GENOMIC DNA]</scope>
</reference>
<dbReference type="PANTHER" id="PTHR33085">
    <property type="entry name" value="OS12G0113100 PROTEIN-RELATED"/>
    <property type="match status" value="1"/>
</dbReference>
<sequence>MGLSRRFLNLIVEKRIPGAKSLRCIDMMRQHFFNTRTTQAAAGAAALKMERIWLPSPSFNFRTTTSSLKEKQMHCFPVGDRRVVCADHSGNCFLVDAEMRRVVIMPHLHKPKSLPLSLFVPSTDAGDHNDGGGSLFVMESAPEPEAGCNGQLSHQFEAFVYRKPTPFYCSKFWHSQLLPRPPFVCDPKYIHNPPKISGGCRLILLGHSELHVEPERSWTLPFHGKVEYVPELKLWFGLSAKDHTLAAADLSNMDSQPQLVGTWKEVNLPEQWQVSQDPQLVSLGFGRFCIARFFRTRILNGGCRDEPSDRYCAVLTGVEMVPSRVHGTNANEDSSGNGNGGNEKVDLQMITHKSRRYTSNGSDGAINTVF</sequence>
<dbReference type="Proteomes" id="UP000275267">
    <property type="component" value="Unassembled WGS sequence"/>
</dbReference>
<protein>
    <recommendedName>
        <fullName evidence="4">DUF1618 domain-containing protein</fullName>
    </recommendedName>
</protein>
<dbReference type="OrthoDB" id="691610at2759"/>
<dbReference type="Pfam" id="PF07893">
    <property type="entry name" value="DUF1668"/>
    <property type="match status" value="2"/>
</dbReference>
<dbReference type="AlphaFoldDB" id="A0A3L6PIA2"/>
<evidence type="ECO:0000313" key="2">
    <source>
        <dbReference type="EMBL" id="RLM56034.1"/>
    </source>
</evidence>
<name>A0A3L6PIA2_PANMI</name>
<dbReference type="PANTHER" id="PTHR33085:SF145">
    <property type="entry name" value="OS05G0302200 PROTEIN"/>
    <property type="match status" value="1"/>
</dbReference>